<name>A0A6G0T4X6_APHGL</name>
<dbReference type="Proteomes" id="UP000475862">
    <property type="component" value="Unassembled WGS sequence"/>
</dbReference>
<accession>A0A6G0T4X6</accession>
<reference evidence="1 2" key="1">
    <citation type="submission" date="2019-08" db="EMBL/GenBank/DDBJ databases">
        <title>The genome of the soybean aphid Biotype 1, its phylome, world population structure and adaptation to the North American continent.</title>
        <authorList>
            <person name="Giordano R."/>
            <person name="Donthu R.K."/>
            <person name="Hernandez A.G."/>
            <person name="Wright C.L."/>
            <person name="Zimin A.V."/>
        </authorList>
    </citation>
    <scope>NUCLEOTIDE SEQUENCE [LARGE SCALE GENOMIC DNA]</scope>
    <source>
        <tissue evidence="1">Whole aphids</tissue>
    </source>
</reference>
<gene>
    <name evidence="1" type="ORF">AGLY_014156</name>
</gene>
<protein>
    <submittedName>
        <fullName evidence="1">Uncharacterized protein</fullName>
    </submittedName>
</protein>
<evidence type="ECO:0000313" key="2">
    <source>
        <dbReference type="Proteomes" id="UP000475862"/>
    </source>
</evidence>
<evidence type="ECO:0000313" key="1">
    <source>
        <dbReference type="EMBL" id="KAE9525629.1"/>
    </source>
</evidence>
<dbReference type="EMBL" id="VYZN01000059">
    <property type="protein sequence ID" value="KAE9525629.1"/>
    <property type="molecule type" value="Genomic_DNA"/>
</dbReference>
<organism evidence="1 2">
    <name type="scientific">Aphis glycines</name>
    <name type="common">Soybean aphid</name>
    <dbReference type="NCBI Taxonomy" id="307491"/>
    <lineage>
        <taxon>Eukaryota</taxon>
        <taxon>Metazoa</taxon>
        <taxon>Ecdysozoa</taxon>
        <taxon>Arthropoda</taxon>
        <taxon>Hexapoda</taxon>
        <taxon>Insecta</taxon>
        <taxon>Pterygota</taxon>
        <taxon>Neoptera</taxon>
        <taxon>Paraneoptera</taxon>
        <taxon>Hemiptera</taxon>
        <taxon>Sternorrhyncha</taxon>
        <taxon>Aphidomorpha</taxon>
        <taxon>Aphidoidea</taxon>
        <taxon>Aphididae</taxon>
        <taxon>Aphidini</taxon>
        <taxon>Aphis</taxon>
        <taxon>Aphis</taxon>
    </lineage>
</organism>
<dbReference type="AlphaFoldDB" id="A0A6G0T4X6"/>
<comment type="caution">
    <text evidence="1">The sequence shown here is derived from an EMBL/GenBank/DDBJ whole genome shotgun (WGS) entry which is preliminary data.</text>
</comment>
<sequence length="222" mass="26386">MKAVLCRYLKKKDNIIFHLFTTLKRNLPFIRVQNVGLLFLHKYNIPILHLRSATHMGPENSWLQRIRWRFLIFQNTNRLYNIKYTRWIKPADNNVRLRPYVVKILALESKTVFKKHNERRTDIILPIRFKQFKLKVLNGATKTSYESQPVYRSIIRCCVGYRVAQTHFKKLTETQSITTKIMCSLSLFNVNTSKFPVILIISNLCFTSKYNDVIFIEKCVLI</sequence>
<proteinExistence type="predicted"/>
<keyword evidence="2" id="KW-1185">Reference proteome</keyword>